<comment type="subcellular location">
    <subcellularLocation>
        <location evidence="1">Membrane</location>
        <topology evidence="1">Single-pass membrane protein</topology>
    </subcellularLocation>
</comment>
<evidence type="ECO:0000256" key="2">
    <source>
        <dbReference type="ARBA" id="ARBA00022692"/>
    </source>
</evidence>
<feature type="region of interest" description="Disordered" evidence="5">
    <location>
        <begin position="1"/>
        <end position="37"/>
    </location>
</feature>
<organism evidence="7 8">
    <name type="scientific">Paraburkholderia phenoliruptrix BR3459a</name>
    <dbReference type="NCBI Taxonomy" id="1229205"/>
    <lineage>
        <taxon>Bacteria</taxon>
        <taxon>Pseudomonadati</taxon>
        <taxon>Pseudomonadota</taxon>
        <taxon>Betaproteobacteria</taxon>
        <taxon>Burkholderiales</taxon>
        <taxon>Burkholderiaceae</taxon>
        <taxon>Paraburkholderia</taxon>
    </lineage>
</organism>
<dbReference type="Proteomes" id="UP000010105">
    <property type="component" value="Chromosome 2"/>
</dbReference>
<evidence type="ECO:0000256" key="4">
    <source>
        <dbReference type="ARBA" id="ARBA00023136"/>
    </source>
</evidence>
<dbReference type="Pfam" id="PF04228">
    <property type="entry name" value="Zn_peptidase"/>
    <property type="match status" value="1"/>
</dbReference>
<evidence type="ECO:0000256" key="5">
    <source>
        <dbReference type="SAM" id="MobiDB-lite"/>
    </source>
</evidence>
<dbReference type="KEGG" id="bpx:BUPH_05788"/>
<dbReference type="AlphaFoldDB" id="K0DZ37"/>
<keyword evidence="4 6" id="KW-0472">Membrane</keyword>
<evidence type="ECO:0000256" key="3">
    <source>
        <dbReference type="ARBA" id="ARBA00022989"/>
    </source>
</evidence>
<evidence type="ECO:0000313" key="7">
    <source>
        <dbReference type="EMBL" id="AFT89298.1"/>
    </source>
</evidence>
<evidence type="ECO:0000313" key="8">
    <source>
        <dbReference type="Proteomes" id="UP000010105"/>
    </source>
</evidence>
<dbReference type="PATRIC" id="fig|1229205.11.peg.5872"/>
<feature type="compositionally biased region" description="Basic and acidic residues" evidence="5">
    <location>
        <begin position="10"/>
        <end position="21"/>
    </location>
</feature>
<dbReference type="eggNOG" id="COG2321">
    <property type="taxonomic scope" value="Bacteria"/>
</dbReference>
<gene>
    <name evidence="7" type="ORF">BUPH_05788</name>
</gene>
<accession>K0DZ37</accession>
<keyword evidence="3 6" id="KW-1133">Transmembrane helix</keyword>
<sequence>MDRNASQPVARDHGENTMRLDDEVESQNVEDRRGGGGMRVGGGIGIGTIIIALAASYFFGINPMTIINGAQVLQGNAPQATAPTNARPEDAGSHFVRRVLGNTERTWQHIFRTQFNQDYPAPKLVLFSDATPTACGTGQSAMGPFYCPPDRTVYIDLSFYRELRDRFGASGDFAQAYVIAHEVGHHVQNVLGISDKYEAARARMSQARGNALSVRLELQADCFAGVWAAVAQQQNAKLMEPGDFEQGLNAAGAIGDDRLQRQSQGRVVPEAFTHGTSEQRQRWLKRGMTTGDIRQCDTFSAQSL</sequence>
<dbReference type="InterPro" id="IPR007343">
    <property type="entry name" value="Uncharacterised_pept_Zn_put"/>
</dbReference>
<protein>
    <recommendedName>
        <fullName evidence="9">Metalloprotease</fullName>
    </recommendedName>
</protein>
<proteinExistence type="predicted"/>
<keyword evidence="2 6" id="KW-0812">Transmembrane</keyword>
<evidence type="ECO:0000256" key="6">
    <source>
        <dbReference type="SAM" id="Phobius"/>
    </source>
</evidence>
<dbReference type="HOGENOM" id="CLU_059329_0_0_4"/>
<dbReference type="EMBL" id="CP003864">
    <property type="protein sequence ID" value="AFT89298.1"/>
    <property type="molecule type" value="Genomic_DNA"/>
</dbReference>
<dbReference type="STRING" id="1229205.BUPH_05788"/>
<dbReference type="GO" id="GO:0016020">
    <property type="term" value="C:membrane"/>
    <property type="evidence" value="ECO:0007669"/>
    <property type="project" value="UniProtKB-SubCell"/>
</dbReference>
<feature type="transmembrane region" description="Helical" evidence="6">
    <location>
        <begin position="40"/>
        <end position="59"/>
    </location>
</feature>
<name>K0DZ37_9BURK</name>
<evidence type="ECO:0008006" key="9">
    <source>
        <dbReference type="Google" id="ProtNLM"/>
    </source>
</evidence>
<dbReference type="PANTHER" id="PTHR30168:SF0">
    <property type="entry name" value="INNER MEMBRANE PROTEIN"/>
    <property type="match status" value="1"/>
</dbReference>
<evidence type="ECO:0000256" key="1">
    <source>
        <dbReference type="ARBA" id="ARBA00004167"/>
    </source>
</evidence>
<dbReference type="PANTHER" id="PTHR30168">
    <property type="entry name" value="PUTATIVE MEMBRANE PROTEIN YPFJ"/>
    <property type="match status" value="1"/>
</dbReference>
<reference evidence="7 8" key="1">
    <citation type="journal article" date="2012" name="J. Bacteriol.">
        <title>Complete Genome Sequence of Burkholderia phenoliruptrix BR3459a (CLA1), a Heat-Tolerant, Nitrogen-Fixing Symbiont of Mimosa flocculosa.</title>
        <authorList>
            <person name="de Oliveira Cunha C."/>
            <person name="Goda Zuleta L.F."/>
            <person name="Paula de Almeida L.G."/>
            <person name="Prioli Ciapina L."/>
            <person name="Lustrino Borges W."/>
            <person name="Pitard R.M."/>
            <person name="Baldani J.I."/>
            <person name="Straliotto R."/>
            <person name="de Faria S.M."/>
            <person name="Hungria M."/>
            <person name="Sousa Cavada B."/>
            <person name="Mercante F.M."/>
            <person name="Ribeiro de Vasconcelos A.T."/>
        </authorList>
    </citation>
    <scope>NUCLEOTIDE SEQUENCE [LARGE SCALE GENOMIC DNA]</scope>
    <source>
        <strain evidence="7 8">BR3459a</strain>
    </source>
</reference>